<evidence type="ECO:0000256" key="2">
    <source>
        <dbReference type="ARBA" id="ARBA00038358"/>
    </source>
</evidence>
<dbReference type="PATRIC" id="fig|1328313.3.peg.1608"/>
<evidence type="ECO:0000313" key="6">
    <source>
        <dbReference type="EMBL" id="EWH10533.1"/>
    </source>
</evidence>
<dbReference type="RefSeq" id="WP_035014173.1">
    <property type="nucleotide sequence ID" value="NZ_ARZY01000011.1"/>
</dbReference>
<dbReference type="STRING" id="1328313.DS2_07863"/>
<gene>
    <name evidence="6" type="ORF">DS2_07863</name>
</gene>
<feature type="active site" description="Proton donor" evidence="3">
    <location>
        <position position="198"/>
    </location>
</feature>
<feature type="chain" id="PRO_5004901176" evidence="5">
    <location>
        <begin position="22"/>
        <end position="419"/>
    </location>
</feature>
<dbReference type="Pfam" id="PF07470">
    <property type="entry name" value="Glyco_hydro_88"/>
    <property type="match status" value="1"/>
</dbReference>
<accession>W7QRP2</accession>
<reference evidence="6 7" key="1">
    <citation type="journal article" date="2014" name="Genome Announc.">
        <title>Draft Genome Sequence of the Agar-Degrading Bacterium Catenovulum sp. Strain DS-2, Isolated from Intestines of Haliotis diversicolor.</title>
        <authorList>
            <person name="Shan D."/>
            <person name="Li X."/>
            <person name="Gu Z."/>
            <person name="Wei G."/>
            <person name="Gao Z."/>
            <person name="Shao Z."/>
        </authorList>
    </citation>
    <scope>NUCLEOTIDE SEQUENCE [LARGE SCALE GENOMIC DNA]</scope>
    <source>
        <strain evidence="6 7">DS-2</strain>
    </source>
</reference>
<dbReference type="PANTHER" id="PTHR36845">
    <property type="entry name" value="HYDROLASE, PUTATIVE (AFU_ORTHOLOGUE AFUA_7G05090)-RELATED"/>
    <property type="match status" value="1"/>
</dbReference>
<dbReference type="InterPro" id="IPR052369">
    <property type="entry name" value="UG_Glycosaminoglycan_Hydrolase"/>
</dbReference>
<feature type="signal peptide" evidence="5">
    <location>
        <begin position="1"/>
        <end position="21"/>
    </location>
</feature>
<dbReference type="GO" id="GO:0052757">
    <property type="term" value="F:chondroitin hydrolase activity"/>
    <property type="evidence" value="ECO:0007669"/>
    <property type="project" value="TreeGrafter"/>
</dbReference>
<dbReference type="InterPro" id="IPR010905">
    <property type="entry name" value="Glyco_hydro_88"/>
</dbReference>
<comment type="caution">
    <text evidence="6">The sequence shown here is derived from an EMBL/GenBank/DDBJ whole genome shotgun (WGS) entry which is preliminary data.</text>
</comment>
<feature type="active site" description="Nucleophile" evidence="3">
    <location>
        <position position="140"/>
    </location>
</feature>
<evidence type="ECO:0000256" key="5">
    <source>
        <dbReference type="SAM" id="SignalP"/>
    </source>
</evidence>
<comment type="similarity">
    <text evidence="2">Belongs to the glycosyl hydrolase 88 family.</text>
</comment>
<dbReference type="eggNOG" id="COG4225">
    <property type="taxonomic scope" value="Bacteria"/>
</dbReference>
<dbReference type="GO" id="GO:0000272">
    <property type="term" value="P:polysaccharide catabolic process"/>
    <property type="evidence" value="ECO:0007669"/>
    <property type="project" value="TreeGrafter"/>
</dbReference>
<keyword evidence="1 6" id="KW-0378">Hydrolase</keyword>
<feature type="binding site" evidence="4">
    <location>
        <position position="198"/>
    </location>
    <ligand>
        <name>substrate</name>
    </ligand>
</feature>
<keyword evidence="5" id="KW-0732">Signal</keyword>
<feature type="binding site" evidence="4">
    <location>
        <position position="140"/>
    </location>
    <ligand>
        <name>substrate</name>
    </ligand>
</feature>
<sequence>MINNKHLLPSIIAACILSACSATDKQVSAPAVKEKVPNTVTYSKKIDWPADNAAFCSAALDQATIQYDGFRKAYTDPTKVPRSYSNGVTRFDPKLGWTTGFVAGSFWNLYEHNQNQTWLDTATEWTLALKDNQYNRKTHDIGFIIYDSFGNGLRLTNNKAYEEVIVNAAKTLMERYNPKIGVTYSWSWGTWEFPVIIDNMMNLELLYRASEITGDPTYKNAAISHATITMEHHFRDDYSSFHLVNYDRETGKPNWKQTFQGIADDSSWSRGQGWGLYGYTVTYRYTKDEKFLNHARGIANYILTHPNMPEDLVPYFDYDAPKYPDATLYRDSSAASLAASALLELSTFVEGAESKRYYDAAMKMLRTLSSPAYLADKGENGHFLLKQATGNYPANDELNSPLNYGDFYYLQALNRCKAL</sequence>
<dbReference type="OrthoDB" id="428577at2"/>
<evidence type="ECO:0000256" key="3">
    <source>
        <dbReference type="PIRSR" id="PIRSR610905-1"/>
    </source>
</evidence>
<dbReference type="InterPro" id="IPR008928">
    <property type="entry name" value="6-hairpin_glycosidase_sf"/>
</dbReference>
<dbReference type="InterPro" id="IPR012341">
    <property type="entry name" value="6hp_glycosidase-like_sf"/>
</dbReference>
<protein>
    <submittedName>
        <fullName evidence="6">Glycoside hydrolase family protein</fullName>
    </submittedName>
</protein>
<keyword evidence="7" id="KW-1185">Reference proteome</keyword>
<evidence type="ECO:0000256" key="4">
    <source>
        <dbReference type="PIRSR" id="PIRSR610905-2"/>
    </source>
</evidence>
<evidence type="ECO:0000313" key="7">
    <source>
        <dbReference type="Proteomes" id="UP000019276"/>
    </source>
</evidence>
<dbReference type="EMBL" id="ARZY01000011">
    <property type="protein sequence ID" value="EWH10533.1"/>
    <property type="molecule type" value="Genomic_DNA"/>
</dbReference>
<proteinExistence type="inferred from homology"/>
<dbReference type="PANTHER" id="PTHR36845:SF1">
    <property type="entry name" value="HYDROLASE, PUTATIVE (AFU_ORTHOLOGUE AFUA_7G05090)-RELATED"/>
    <property type="match status" value="1"/>
</dbReference>
<name>W7QRP2_9ALTE</name>
<feature type="binding site" evidence="4">
    <location>
        <position position="270"/>
    </location>
    <ligand>
        <name>substrate</name>
    </ligand>
</feature>
<evidence type="ECO:0000256" key="1">
    <source>
        <dbReference type="ARBA" id="ARBA00022801"/>
    </source>
</evidence>
<dbReference type="PROSITE" id="PS51257">
    <property type="entry name" value="PROKAR_LIPOPROTEIN"/>
    <property type="match status" value="1"/>
</dbReference>
<dbReference type="SUPFAM" id="SSF48208">
    <property type="entry name" value="Six-hairpin glycosidases"/>
    <property type="match status" value="1"/>
</dbReference>
<feature type="binding site" evidence="4">
    <location>
        <position position="258"/>
    </location>
    <ligand>
        <name>substrate</name>
    </ligand>
</feature>
<organism evidence="6 7">
    <name type="scientific">Catenovulum agarivorans DS-2</name>
    <dbReference type="NCBI Taxonomy" id="1328313"/>
    <lineage>
        <taxon>Bacteria</taxon>
        <taxon>Pseudomonadati</taxon>
        <taxon>Pseudomonadota</taxon>
        <taxon>Gammaproteobacteria</taxon>
        <taxon>Alteromonadales</taxon>
        <taxon>Alteromonadaceae</taxon>
        <taxon>Catenovulum</taxon>
    </lineage>
</organism>
<dbReference type="Gene3D" id="1.50.10.10">
    <property type="match status" value="1"/>
</dbReference>
<feature type="binding site" evidence="4">
    <location>
        <position position="274"/>
    </location>
    <ligand>
        <name>substrate</name>
    </ligand>
</feature>
<dbReference type="AlphaFoldDB" id="W7QRP2"/>
<dbReference type="Proteomes" id="UP000019276">
    <property type="component" value="Unassembled WGS sequence"/>
</dbReference>